<dbReference type="SUPFAM" id="SSF69593">
    <property type="entry name" value="Glycerol-3-phosphate (1)-acyltransferase"/>
    <property type="match status" value="1"/>
</dbReference>
<dbReference type="SMART" id="SM00563">
    <property type="entry name" value="PlsC"/>
    <property type="match status" value="1"/>
</dbReference>
<dbReference type="GO" id="GO:0016746">
    <property type="term" value="F:acyltransferase activity"/>
    <property type="evidence" value="ECO:0007669"/>
    <property type="project" value="UniProtKB-KW"/>
</dbReference>
<comment type="similarity">
    <text evidence="1">Belongs to the 1-acyl-sn-glycerol-3-phosphate acyltransferase family.</text>
</comment>
<dbReference type="InParanoid" id="A0A1W4X6N7"/>
<dbReference type="PANTHER" id="PTHR10983">
    <property type="entry name" value="1-ACYLGLYCEROL-3-PHOSPHATE ACYLTRANSFERASE-RELATED"/>
    <property type="match status" value="1"/>
</dbReference>
<protein>
    <submittedName>
        <fullName evidence="7">Acyl-CoA:lysophosphatidylglycerol acyltransferase 1</fullName>
    </submittedName>
</protein>
<dbReference type="GeneID" id="108741444"/>
<keyword evidence="4" id="KW-0472">Membrane</keyword>
<dbReference type="OrthoDB" id="5920068at2759"/>
<accession>A0A1W4X6N7</accession>
<dbReference type="KEGG" id="apln:108741444"/>
<sequence>MDLRFSTEHWYHLPKALLRLCFILANNLYCIPTYLVWMILLFPLKKVHPECYWKIEGYFFHWLLSVVTLWSWSAGYDIEEMGDDITECLEERTLVIVNHQSTADVPLLMACFNSKKNVLPNLMWIMERLFKYTNFGVVSLMHQDFFIAAGKNNREQSLTSLAAHLINSYLPRHRKWIVLFPEGGFLRKRRETSQRYALKNNLPVLQNVSLPRVGALEVIMKTVGPQGIANNNADDLPACEESKLCWILDVTICYPNGEPLDLLAIVFGTKPPCVTKFFYRLYSSSEVPKDSEGMKQWLFKRFEEKDKILEQFYKMGAISGSFSRNPIQPNVVVQDCLRFIIVHLFFITSTYLHLQMFHAAYSYYCHLMYY</sequence>
<evidence type="ECO:0000313" key="6">
    <source>
        <dbReference type="Proteomes" id="UP000192223"/>
    </source>
</evidence>
<dbReference type="GO" id="GO:0005783">
    <property type="term" value="C:endoplasmic reticulum"/>
    <property type="evidence" value="ECO:0007669"/>
    <property type="project" value="TreeGrafter"/>
</dbReference>
<keyword evidence="6" id="KW-1185">Reference proteome</keyword>
<feature type="domain" description="Phospholipid/glycerol acyltransferase" evidence="5">
    <location>
        <begin position="93"/>
        <end position="209"/>
    </location>
</feature>
<keyword evidence="2" id="KW-0808">Transferase</keyword>
<name>A0A1W4X6N7_AGRPL</name>
<dbReference type="STRING" id="224129.A0A1W4X6N7"/>
<proteinExistence type="inferred from homology"/>
<dbReference type="PANTHER" id="PTHR10983:SF2">
    <property type="entry name" value="ACYL-COA:LYSOPHOSPHATIDYLGLYCEROL ACYLTRANSFERASE 1"/>
    <property type="match status" value="1"/>
</dbReference>
<dbReference type="CDD" id="cd07990">
    <property type="entry name" value="LPLAT_LCLAT1-like"/>
    <property type="match status" value="1"/>
</dbReference>
<keyword evidence="3 7" id="KW-0012">Acyltransferase</keyword>
<feature type="transmembrane region" description="Helical" evidence="4">
    <location>
        <begin position="16"/>
        <end position="43"/>
    </location>
</feature>
<keyword evidence="4" id="KW-0812">Transmembrane</keyword>
<dbReference type="Pfam" id="PF16076">
    <property type="entry name" value="Acyltransf_C"/>
    <property type="match status" value="1"/>
</dbReference>
<feature type="transmembrane region" description="Helical" evidence="4">
    <location>
        <begin position="55"/>
        <end position="72"/>
    </location>
</feature>
<evidence type="ECO:0000256" key="1">
    <source>
        <dbReference type="ARBA" id="ARBA00008655"/>
    </source>
</evidence>
<reference evidence="7" key="1">
    <citation type="submission" date="2025-08" db="UniProtKB">
        <authorList>
            <consortium name="RefSeq"/>
        </authorList>
    </citation>
    <scope>IDENTIFICATION</scope>
    <source>
        <tissue evidence="7">Entire body</tissue>
    </source>
</reference>
<evidence type="ECO:0000256" key="3">
    <source>
        <dbReference type="ARBA" id="ARBA00023315"/>
    </source>
</evidence>
<dbReference type="AlphaFoldDB" id="A0A1W4X6N7"/>
<evidence type="ECO:0000313" key="7">
    <source>
        <dbReference type="RefSeq" id="XP_018331761.1"/>
    </source>
</evidence>
<dbReference type="InterPro" id="IPR032098">
    <property type="entry name" value="Acyltransf_C"/>
</dbReference>
<evidence type="ECO:0000256" key="4">
    <source>
        <dbReference type="SAM" id="Phobius"/>
    </source>
</evidence>
<dbReference type="Pfam" id="PF01553">
    <property type="entry name" value="Acyltransferase"/>
    <property type="match status" value="1"/>
</dbReference>
<organism evidence="6 7">
    <name type="scientific">Agrilus planipennis</name>
    <name type="common">Emerald ash borer</name>
    <name type="synonym">Agrilus marcopoli</name>
    <dbReference type="NCBI Taxonomy" id="224129"/>
    <lineage>
        <taxon>Eukaryota</taxon>
        <taxon>Metazoa</taxon>
        <taxon>Ecdysozoa</taxon>
        <taxon>Arthropoda</taxon>
        <taxon>Hexapoda</taxon>
        <taxon>Insecta</taxon>
        <taxon>Pterygota</taxon>
        <taxon>Neoptera</taxon>
        <taxon>Endopterygota</taxon>
        <taxon>Coleoptera</taxon>
        <taxon>Polyphaga</taxon>
        <taxon>Elateriformia</taxon>
        <taxon>Buprestoidea</taxon>
        <taxon>Buprestidae</taxon>
        <taxon>Agrilinae</taxon>
        <taxon>Agrilus</taxon>
    </lineage>
</organism>
<gene>
    <name evidence="7" type="primary">LOC108741444</name>
</gene>
<keyword evidence="4" id="KW-1133">Transmembrane helix</keyword>
<evidence type="ECO:0000259" key="5">
    <source>
        <dbReference type="SMART" id="SM00563"/>
    </source>
</evidence>
<dbReference type="Proteomes" id="UP000192223">
    <property type="component" value="Unplaced"/>
</dbReference>
<dbReference type="RefSeq" id="XP_018331761.1">
    <property type="nucleotide sequence ID" value="XM_018476259.2"/>
</dbReference>
<dbReference type="InterPro" id="IPR002123">
    <property type="entry name" value="Plipid/glycerol_acylTrfase"/>
</dbReference>
<dbReference type="GO" id="GO:0036149">
    <property type="term" value="P:phosphatidylinositol acyl-chain remodeling"/>
    <property type="evidence" value="ECO:0007669"/>
    <property type="project" value="TreeGrafter"/>
</dbReference>
<evidence type="ECO:0000256" key="2">
    <source>
        <dbReference type="ARBA" id="ARBA00022679"/>
    </source>
</evidence>